<dbReference type="KEGG" id="nja:NSJP_2785"/>
<evidence type="ECO:0000256" key="1">
    <source>
        <dbReference type="ARBA" id="ARBA00022737"/>
    </source>
</evidence>
<feature type="domain" description="CBS" evidence="3">
    <location>
        <begin position="137"/>
        <end position="193"/>
    </location>
</feature>
<dbReference type="Proteomes" id="UP000192042">
    <property type="component" value="Chromosome I"/>
</dbReference>
<dbReference type="InterPro" id="IPR046342">
    <property type="entry name" value="CBS_dom_sf"/>
</dbReference>
<dbReference type="PROSITE" id="PS51371">
    <property type="entry name" value="CBS"/>
    <property type="match status" value="2"/>
</dbReference>
<dbReference type="InterPro" id="IPR000644">
    <property type="entry name" value="CBS_dom"/>
</dbReference>
<evidence type="ECO:0000313" key="5">
    <source>
        <dbReference type="Proteomes" id="UP000192042"/>
    </source>
</evidence>
<keyword evidence="1" id="KW-0677">Repeat</keyword>
<dbReference type="AlphaFoldDB" id="A0A1W1I7F6"/>
<dbReference type="Gene3D" id="3.10.580.10">
    <property type="entry name" value="CBS-domain"/>
    <property type="match status" value="1"/>
</dbReference>
<dbReference type="RefSeq" id="WP_080887264.1">
    <property type="nucleotide sequence ID" value="NZ_LT828648.1"/>
</dbReference>
<gene>
    <name evidence="4" type="ORF">NSJP_2785</name>
</gene>
<reference evidence="4 5" key="1">
    <citation type="submission" date="2017-03" db="EMBL/GenBank/DDBJ databases">
        <authorList>
            <person name="Afonso C.L."/>
            <person name="Miller P.J."/>
            <person name="Scott M.A."/>
            <person name="Spackman E."/>
            <person name="Goraichik I."/>
            <person name="Dimitrov K.M."/>
            <person name="Suarez D.L."/>
            <person name="Swayne D.E."/>
        </authorList>
    </citation>
    <scope>NUCLEOTIDE SEQUENCE [LARGE SCALE GENOMIC DNA]</scope>
    <source>
        <strain evidence="4">Genome sequencing of Nitrospira japonica strain NJ11</strain>
    </source>
</reference>
<keyword evidence="2" id="KW-0129">CBS domain</keyword>
<dbReference type="SUPFAM" id="SSF54631">
    <property type="entry name" value="CBS-domain pair"/>
    <property type="match status" value="1"/>
</dbReference>
<dbReference type="OrthoDB" id="9789619at2"/>
<protein>
    <recommendedName>
        <fullName evidence="3">CBS domain-containing protein</fullName>
    </recommendedName>
</protein>
<dbReference type="STRING" id="1325564.NSJP_2785"/>
<evidence type="ECO:0000256" key="2">
    <source>
        <dbReference type="PROSITE-ProRule" id="PRU00703"/>
    </source>
</evidence>
<proteinExistence type="predicted"/>
<sequence>MAVRTMSRKPRISIDRGIERMRKQLADLAQHVKKRTPSRPLEEFDLETVHLIADSLGETSPLVDAYEYAQLGEAAGLVNMTEEAPESVGLDSERQSLMQRGRVLESCISEMEARRAAVPKKQSGRQILTGPQVAEHMSAELRSIPQSATLREAGQLMQKWKTGSLLVTNSRTYVGFITDSALARDVVANGLDPTKTSVQTCARTPIVAIRGDRPLIEAVRLMKEQATRHLAVAQDGEIIGVISVSNILRYYSGVV</sequence>
<organism evidence="4 5">
    <name type="scientific">Nitrospira japonica</name>
    <dbReference type="NCBI Taxonomy" id="1325564"/>
    <lineage>
        <taxon>Bacteria</taxon>
        <taxon>Pseudomonadati</taxon>
        <taxon>Nitrospirota</taxon>
        <taxon>Nitrospiria</taxon>
        <taxon>Nitrospirales</taxon>
        <taxon>Nitrospiraceae</taxon>
        <taxon>Nitrospira</taxon>
    </lineage>
</organism>
<dbReference type="EMBL" id="LT828648">
    <property type="protein sequence ID" value="SLM48952.1"/>
    <property type="molecule type" value="Genomic_DNA"/>
</dbReference>
<dbReference type="PANTHER" id="PTHR48108:SF26">
    <property type="entry name" value="CBS DOMAIN-CONTAINING PROTEIN DDB_G0289609"/>
    <property type="match status" value="1"/>
</dbReference>
<evidence type="ECO:0000259" key="3">
    <source>
        <dbReference type="PROSITE" id="PS51371"/>
    </source>
</evidence>
<accession>A0A1W1I7F6</accession>
<feature type="domain" description="CBS" evidence="3">
    <location>
        <begin position="202"/>
        <end position="255"/>
    </location>
</feature>
<keyword evidence="5" id="KW-1185">Reference proteome</keyword>
<dbReference type="InterPro" id="IPR051462">
    <property type="entry name" value="CBS_domain-containing"/>
</dbReference>
<name>A0A1W1I7F6_9BACT</name>
<dbReference type="SMART" id="SM00116">
    <property type="entry name" value="CBS"/>
    <property type="match status" value="2"/>
</dbReference>
<dbReference type="PANTHER" id="PTHR48108">
    <property type="entry name" value="CBS DOMAIN-CONTAINING PROTEIN CBSX2, CHLOROPLASTIC"/>
    <property type="match status" value="1"/>
</dbReference>
<evidence type="ECO:0000313" key="4">
    <source>
        <dbReference type="EMBL" id="SLM48952.1"/>
    </source>
</evidence>
<dbReference type="Pfam" id="PF00571">
    <property type="entry name" value="CBS"/>
    <property type="match status" value="2"/>
</dbReference>